<feature type="region of interest" description="Disordered" evidence="1">
    <location>
        <begin position="1"/>
        <end position="25"/>
    </location>
</feature>
<dbReference type="AlphaFoldDB" id="A0AAD9AX62"/>
<organism evidence="2 3">
    <name type="scientific">Colletotrichum chrysophilum</name>
    <dbReference type="NCBI Taxonomy" id="1836956"/>
    <lineage>
        <taxon>Eukaryota</taxon>
        <taxon>Fungi</taxon>
        <taxon>Dikarya</taxon>
        <taxon>Ascomycota</taxon>
        <taxon>Pezizomycotina</taxon>
        <taxon>Sordariomycetes</taxon>
        <taxon>Hypocreomycetidae</taxon>
        <taxon>Glomerellales</taxon>
        <taxon>Glomerellaceae</taxon>
        <taxon>Colletotrichum</taxon>
        <taxon>Colletotrichum gloeosporioides species complex</taxon>
    </lineage>
</organism>
<comment type="caution">
    <text evidence="2">The sequence shown here is derived from an EMBL/GenBank/DDBJ whole genome shotgun (WGS) entry which is preliminary data.</text>
</comment>
<sequence length="85" mass="9747">MFNSSSSKPMKFGPAGDGPRGRREDVWPRGSSYYWRRRDVQWSHRGDPGRIAGPLLSMPLLMLPEILGRARPRDPGDVYHVARER</sequence>
<protein>
    <submittedName>
        <fullName evidence="2">Uncharacterized protein</fullName>
    </submittedName>
</protein>
<keyword evidence="3" id="KW-1185">Reference proteome</keyword>
<gene>
    <name evidence="2" type="ORF">CCHR01_01196</name>
</gene>
<evidence type="ECO:0000313" key="2">
    <source>
        <dbReference type="EMBL" id="KAK1856131.1"/>
    </source>
</evidence>
<proteinExistence type="predicted"/>
<name>A0AAD9AX62_9PEZI</name>
<dbReference type="EMBL" id="JAQOWY010000012">
    <property type="protein sequence ID" value="KAK1856131.1"/>
    <property type="molecule type" value="Genomic_DNA"/>
</dbReference>
<reference evidence="2" key="1">
    <citation type="submission" date="2023-01" db="EMBL/GenBank/DDBJ databases">
        <title>Colletotrichum chrysophilum M932 genome sequence.</title>
        <authorList>
            <person name="Baroncelli R."/>
        </authorList>
    </citation>
    <scope>NUCLEOTIDE SEQUENCE</scope>
    <source>
        <strain evidence="2">M932</strain>
    </source>
</reference>
<accession>A0AAD9AX62</accession>
<evidence type="ECO:0000313" key="3">
    <source>
        <dbReference type="Proteomes" id="UP001243330"/>
    </source>
</evidence>
<evidence type="ECO:0000256" key="1">
    <source>
        <dbReference type="SAM" id="MobiDB-lite"/>
    </source>
</evidence>
<dbReference type="Proteomes" id="UP001243330">
    <property type="component" value="Unassembled WGS sequence"/>
</dbReference>